<evidence type="ECO:0000313" key="6">
    <source>
        <dbReference type="EMBL" id="WNY28796.1"/>
    </source>
</evidence>
<dbReference type="InterPro" id="IPR017900">
    <property type="entry name" value="4Fe4S_Fe_S_CS"/>
</dbReference>
<dbReference type="Gene3D" id="3.30.70.20">
    <property type="match status" value="1"/>
</dbReference>
<dbReference type="GO" id="GO:0046872">
    <property type="term" value="F:metal ion binding"/>
    <property type="evidence" value="ECO:0007669"/>
    <property type="project" value="UniProtKB-KW"/>
</dbReference>
<dbReference type="EMBL" id="CP131062">
    <property type="protein sequence ID" value="WNY28796.1"/>
    <property type="molecule type" value="Genomic_DNA"/>
</dbReference>
<dbReference type="PANTHER" id="PTHR43687">
    <property type="entry name" value="ADENYLYLSULFATE REDUCTASE, BETA SUBUNIT"/>
    <property type="match status" value="1"/>
</dbReference>
<dbReference type="Proteomes" id="UP001302662">
    <property type="component" value="Chromosome"/>
</dbReference>
<keyword evidence="7" id="KW-1185">Reference proteome</keyword>
<evidence type="ECO:0000256" key="3">
    <source>
        <dbReference type="ARBA" id="ARBA00023004"/>
    </source>
</evidence>
<keyword evidence="2" id="KW-0479">Metal-binding</keyword>
<accession>A0AA96VA99</accession>
<dbReference type="Pfam" id="PF04015">
    <property type="entry name" value="DUF362"/>
    <property type="match status" value="1"/>
</dbReference>
<keyword evidence="3" id="KW-0408">Iron</keyword>
<dbReference type="InterPro" id="IPR050572">
    <property type="entry name" value="Fe-S_Ferredoxin"/>
</dbReference>
<dbReference type="KEGG" id="mees:MmiEs2_10040"/>
<gene>
    <name evidence="6" type="ORF">MmiEs2_10040</name>
</gene>
<dbReference type="PROSITE" id="PS51379">
    <property type="entry name" value="4FE4S_FER_2"/>
    <property type="match status" value="1"/>
</dbReference>
<dbReference type="RefSeq" id="WP_316558799.1">
    <property type="nucleotide sequence ID" value="NZ_CP131062.1"/>
</dbReference>
<dbReference type="InterPro" id="IPR017896">
    <property type="entry name" value="4Fe4S_Fe-S-bd"/>
</dbReference>
<dbReference type="PROSITE" id="PS00198">
    <property type="entry name" value="4FE4S_FER_1"/>
    <property type="match status" value="1"/>
</dbReference>
<sequence>MASNVYFTNFRARKTSDSKVCKIKRLFKAAGFDNMFSAGDLTAVKLHFGERGNDGYINPVFVRAVTDCVKEAGASPFVTDTNTLYIGYRRNAVDHVETALLHGFNYAALGVPVIIADGLKGDNEISVPVNLKEFKEVKIAADIVNADAMVVLTHFKGHVMSGFGGAVKNLAMGCASVRGKWEQHEAAQPEVDLGKCTSCGACMDACPANSIEMTDAGAHIIGATCLSCGHCMICPEDAIFHDWSRVPAFIDRMTEYAYGAVKDKAKAGKVCYMTFVMNVTPDCDCASWSDAPIVPDIGILASTDPIALDQACFDLVNKSRGFENSKLRHNHNSGEDKFKGIWKDVDGRRQIEYGEEIGLGTHEYELIEV</sequence>
<proteinExistence type="predicted"/>
<dbReference type="GO" id="GO:0016491">
    <property type="term" value="F:oxidoreductase activity"/>
    <property type="evidence" value="ECO:0007669"/>
    <property type="project" value="UniProtKB-ARBA"/>
</dbReference>
<dbReference type="AlphaFoldDB" id="A0AA96VA99"/>
<dbReference type="SUPFAM" id="SSF54862">
    <property type="entry name" value="4Fe-4S ferredoxins"/>
    <property type="match status" value="1"/>
</dbReference>
<dbReference type="GeneID" id="85197469"/>
<organism evidence="6 7">
    <name type="scientific">Methanimicrococcus stummii</name>
    <dbReference type="NCBI Taxonomy" id="3028294"/>
    <lineage>
        <taxon>Archaea</taxon>
        <taxon>Methanobacteriati</taxon>
        <taxon>Methanobacteriota</taxon>
        <taxon>Stenosarchaea group</taxon>
        <taxon>Methanomicrobia</taxon>
        <taxon>Methanosarcinales</taxon>
        <taxon>Methanosarcinaceae</taxon>
        <taxon>Methanimicrococcus</taxon>
    </lineage>
</organism>
<evidence type="ECO:0000256" key="1">
    <source>
        <dbReference type="ARBA" id="ARBA00022485"/>
    </source>
</evidence>
<dbReference type="InterPro" id="IPR007160">
    <property type="entry name" value="DUF362"/>
</dbReference>
<keyword evidence="1" id="KW-0004">4Fe-4S</keyword>
<dbReference type="PANTHER" id="PTHR43687:SF1">
    <property type="entry name" value="FERREDOXIN III"/>
    <property type="match status" value="1"/>
</dbReference>
<keyword evidence="4" id="KW-0411">Iron-sulfur</keyword>
<name>A0AA96VA99_9EURY</name>
<evidence type="ECO:0000259" key="5">
    <source>
        <dbReference type="PROSITE" id="PS51379"/>
    </source>
</evidence>
<evidence type="ECO:0000313" key="7">
    <source>
        <dbReference type="Proteomes" id="UP001302662"/>
    </source>
</evidence>
<feature type="domain" description="4Fe-4S ferredoxin-type" evidence="5">
    <location>
        <begin position="187"/>
        <end position="216"/>
    </location>
</feature>
<dbReference type="GO" id="GO:0051539">
    <property type="term" value="F:4 iron, 4 sulfur cluster binding"/>
    <property type="evidence" value="ECO:0007669"/>
    <property type="project" value="UniProtKB-KW"/>
</dbReference>
<reference evidence="6 7" key="1">
    <citation type="submission" date="2023-07" db="EMBL/GenBank/DDBJ databases">
        <title>Closed genome sequence of Methanimicrococcus sp. Es2.</title>
        <authorList>
            <person name="Protasov E."/>
            <person name="Platt K."/>
            <person name="Reeh H."/>
            <person name="Poehlein A."/>
            <person name="Daniel R."/>
            <person name="Brune A."/>
        </authorList>
    </citation>
    <scope>NUCLEOTIDE SEQUENCE [LARGE SCALE GENOMIC DNA]</scope>
    <source>
        <strain evidence="6 7">Es2</strain>
    </source>
</reference>
<evidence type="ECO:0000256" key="4">
    <source>
        <dbReference type="ARBA" id="ARBA00023014"/>
    </source>
</evidence>
<evidence type="ECO:0000256" key="2">
    <source>
        <dbReference type="ARBA" id="ARBA00022723"/>
    </source>
</evidence>
<protein>
    <recommendedName>
        <fullName evidence="5">4Fe-4S ferredoxin-type domain-containing protein</fullName>
    </recommendedName>
</protein>